<dbReference type="AlphaFoldDB" id="A0A9K3EJT7"/>
<name>A0A9K3EJT7_HELAN</name>
<protein>
    <submittedName>
        <fullName evidence="1">Uncharacterized protein</fullName>
    </submittedName>
</protein>
<dbReference type="Gramene" id="mRNA:HanXRQr2_Chr13g0603091">
    <property type="protein sequence ID" value="CDS:HanXRQr2_Chr13g0603091.1"/>
    <property type="gene ID" value="HanXRQr2_Chr13g0603091"/>
</dbReference>
<dbReference type="Proteomes" id="UP000215914">
    <property type="component" value="Unassembled WGS sequence"/>
</dbReference>
<reference evidence="1" key="1">
    <citation type="journal article" date="2017" name="Nature">
        <title>The sunflower genome provides insights into oil metabolism, flowering and Asterid evolution.</title>
        <authorList>
            <person name="Badouin H."/>
            <person name="Gouzy J."/>
            <person name="Grassa C.J."/>
            <person name="Murat F."/>
            <person name="Staton S.E."/>
            <person name="Cottret L."/>
            <person name="Lelandais-Briere C."/>
            <person name="Owens G.L."/>
            <person name="Carrere S."/>
            <person name="Mayjonade B."/>
            <person name="Legrand L."/>
            <person name="Gill N."/>
            <person name="Kane N.C."/>
            <person name="Bowers J.E."/>
            <person name="Hubner S."/>
            <person name="Bellec A."/>
            <person name="Berard A."/>
            <person name="Berges H."/>
            <person name="Blanchet N."/>
            <person name="Boniface M.C."/>
            <person name="Brunel D."/>
            <person name="Catrice O."/>
            <person name="Chaidir N."/>
            <person name="Claudel C."/>
            <person name="Donnadieu C."/>
            <person name="Faraut T."/>
            <person name="Fievet G."/>
            <person name="Helmstetter N."/>
            <person name="King M."/>
            <person name="Knapp S.J."/>
            <person name="Lai Z."/>
            <person name="Le Paslier M.C."/>
            <person name="Lippi Y."/>
            <person name="Lorenzon L."/>
            <person name="Mandel J.R."/>
            <person name="Marage G."/>
            <person name="Marchand G."/>
            <person name="Marquand E."/>
            <person name="Bret-Mestries E."/>
            <person name="Morien E."/>
            <person name="Nambeesan S."/>
            <person name="Nguyen T."/>
            <person name="Pegot-Espagnet P."/>
            <person name="Pouilly N."/>
            <person name="Raftis F."/>
            <person name="Sallet E."/>
            <person name="Schiex T."/>
            <person name="Thomas J."/>
            <person name="Vandecasteele C."/>
            <person name="Vares D."/>
            <person name="Vear F."/>
            <person name="Vautrin S."/>
            <person name="Crespi M."/>
            <person name="Mangin B."/>
            <person name="Burke J.M."/>
            <person name="Salse J."/>
            <person name="Munos S."/>
            <person name="Vincourt P."/>
            <person name="Rieseberg L.H."/>
            <person name="Langlade N.B."/>
        </authorList>
    </citation>
    <scope>NUCLEOTIDE SEQUENCE</scope>
    <source>
        <tissue evidence="1">Leaves</tissue>
    </source>
</reference>
<organism evidence="1 2">
    <name type="scientific">Helianthus annuus</name>
    <name type="common">Common sunflower</name>
    <dbReference type="NCBI Taxonomy" id="4232"/>
    <lineage>
        <taxon>Eukaryota</taxon>
        <taxon>Viridiplantae</taxon>
        <taxon>Streptophyta</taxon>
        <taxon>Embryophyta</taxon>
        <taxon>Tracheophyta</taxon>
        <taxon>Spermatophyta</taxon>
        <taxon>Magnoliopsida</taxon>
        <taxon>eudicotyledons</taxon>
        <taxon>Gunneridae</taxon>
        <taxon>Pentapetalae</taxon>
        <taxon>asterids</taxon>
        <taxon>campanulids</taxon>
        <taxon>Asterales</taxon>
        <taxon>Asteraceae</taxon>
        <taxon>Asteroideae</taxon>
        <taxon>Heliantheae alliance</taxon>
        <taxon>Heliantheae</taxon>
        <taxon>Helianthus</taxon>
    </lineage>
</organism>
<proteinExistence type="predicted"/>
<evidence type="ECO:0000313" key="2">
    <source>
        <dbReference type="Proteomes" id="UP000215914"/>
    </source>
</evidence>
<accession>A0A9K3EJT7</accession>
<keyword evidence="2" id="KW-1185">Reference proteome</keyword>
<reference evidence="1" key="2">
    <citation type="submission" date="2020-06" db="EMBL/GenBank/DDBJ databases">
        <title>Helianthus annuus Genome sequencing and assembly Release 2.</title>
        <authorList>
            <person name="Gouzy J."/>
            <person name="Langlade N."/>
            <person name="Munos S."/>
        </authorList>
    </citation>
    <scope>NUCLEOTIDE SEQUENCE</scope>
    <source>
        <tissue evidence="1">Leaves</tissue>
    </source>
</reference>
<comment type="caution">
    <text evidence="1">The sequence shown here is derived from an EMBL/GenBank/DDBJ whole genome shotgun (WGS) entry which is preliminary data.</text>
</comment>
<sequence>MTQRKKSFKISFLINDITFTKVPNSKNVKRSIKEFTTFILKFRFLDIIYFNYVTDLSVQSLLLTRSTSASLP</sequence>
<gene>
    <name evidence="1" type="ORF">HanXRQr2_Chr13g0603091</name>
</gene>
<evidence type="ECO:0000313" key="1">
    <source>
        <dbReference type="EMBL" id="KAF5774648.1"/>
    </source>
</evidence>
<dbReference type="EMBL" id="MNCJ02000328">
    <property type="protein sequence ID" value="KAF5774648.1"/>
    <property type="molecule type" value="Genomic_DNA"/>
</dbReference>